<feature type="non-terminal residue" evidence="2">
    <location>
        <position position="1"/>
    </location>
</feature>
<dbReference type="Proteomes" id="UP000257109">
    <property type="component" value="Unassembled WGS sequence"/>
</dbReference>
<dbReference type="AlphaFoldDB" id="A0A371HYX1"/>
<gene>
    <name evidence="2" type="ORF">CR513_07883</name>
</gene>
<feature type="compositionally biased region" description="Basic residues" evidence="1">
    <location>
        <begin position="33"/>
        <end position="43"/>
    </location>
</feature>
<evidence type="ECO:0000313" key="3">
    <source>
        <dbReference type="Proteomes" id="UP000257109"/>
    </source>
</evidence>
<comment type="caution">
    <text evidence="2">The sequence shown here is derived from an EMBL/GenBank/DDBJ whole genome shotgun (WGS) entry which is preliminary data.</text>
</comment>
<name>A0A371HYX1_MUCPR</name>
<proteinExistence type="predicted"/>
<dbReference type="PANTHER" id="PTHR37187">
    <property type="entry name" value="EXPRESSED PROTEIN"/>
    <property type="match status" value="1"/>
</dbReference>
<feature type="region of interest" description="Disordered" evidence="1">
    <location>
        <begin position="282"/>
        <end position="321"/>
    </location>
</feature>
<feature type="compositionally biased region" description="Polar residues" evidence="1">
    <location>
        <begin position="157"/>
        <end position="172"/>
    </location>
</feature>
<dbReference type="EMBL" id="QJKJ01001371">
    <property type="protein sequence ID" value="RDY07943.1"/>
    <property type="molecule type" value="Genomic_DNA"/>
</dbReference>
<keyword evidence="3" id="KW-1185">Reference proteome</keyword>
<feature type="compositionally biased region" description="Basic and acidic residues" evidence="1">
    <location>
        <begin position="107"/>
        <end position="127"/>
    </location>
</feature>
<evidence type="ECO:0000256" key="1">
    <source>
        <dbReference type="SAM" id="MobiDB-lite"/>
    </source>
</evidence>
<feature type="compositionally biased region" description="Basic and acidic residues" evidence="1">
    <location>
        <begin position="135"/>
        <end position="156"/>
    </location>
</feature>
<organism evidence="2 3">
    <name type="scientific">Mucuna pruriens</name>
    <name type="common">Velvet bean</name>
    <name type="synonym">Dolichos pruriens</name>
    <dbReference type="NCBI Taxonomy" id="157652"/>
    <lineage>
        <taxon>Eukaryota</taxon>
        <taxon>Viridiplantae</taxon>
        <taxon>Streptophyta</taxon>
        <taxon>Embryophyta</taxon>
        <taxon>Tracheophyta</taxon>
        <taxon>Spermatophyta</taxon>
        <taxon>Magnoliopsida</taxon>
        <taxon>eudicotyledons</taxon>
        <taxon>Gunneridae</taxon>
        <taxon>Pentapetalae</taxon>
        <taxon>rosids</taxon>
        <taxon>fabids</taxon>
        <taxon>Fabales</taxon>
        <taxon>Fabaceae</taxon>
        <taxon>Papilionoideae</taxon>
        <taxon>50 kb inversion clade</taxon>
        <taxon>NPAAA clade</taxon>
        <taxon>indigoferoid/millettioid clade</taxon>
        <taxon>Phaseoleae</taxon>
        <taxon>Mucuna</taxon>
    </lineage>
</organism>
<sequence length="353" mass="38113">YTYKSISFSVAHSQKVRGDNIPPFVASIMPSGAKKRKAAKKKKEKETEINTNPSTTNPLGNDELKSQDEKGSDGGEGGSPAHGDHDLAFNEEEEERDPSAAQPSDAASKDLEEVPGDAKIDETEGGKESAAVIEWDVKSEEGCENKDVSVAKESDHGNGNSSSLNDENVTVKNSKDECHNSIKETVAFNELVKSLDSLHTKLTAVPQNVPVQETGDLVAESSAGPVKAVDFVPEVQSIDNENGLLDKSMESQVEATDLAVKKIEDKEYPFSDQNVRTLSLEEPKPKEFDNEVSASVSQSPIPESTIGAEHVKDSDTPECSEHQPLVASAPRVMQKTSWWSCCGLFEALLGSNR</sequence>
<dbReference type="OrthoDB" id="1930727at2759"/>
<feature type="region of interest" description="Disordered" evidence="1">
    <location>
        <begin position="13"/>
        <end position="176"/>
    </location>
</feature>
<feature type="compositionally biased region" description="Polar residues" evidence="1">
    <location>
        <begin position="49"/>
        <end position="59"/>
    </location>
</feature>
<accession>A0A371HYX1</accession>
<feature type="compositionally biased region" description="Basic and acidic residues" evidence="1">
    <location>
        <begin position="309"/>
        <end position="321"/>
    </location>
</feature>
<reference evidence="2" key="1">
    <citation type="submission" date="2018-05" db="EMBL/GenBank/DDBJ databases">
        <title>Draft genome of Mucuna pruriens seed.</title>
        <authorList>
            <person name="Nnadi N.E."/>
            <person name="Vos R."/>
            <person name="Hasami M.H."/>
            <person name="Devisetty U.K."/>
            <person name="Aguiy J.C."/>
        </authorList>
    </citation>
    <scope>NUCLEOTIDE SEQUENCE [LARGE SCALE GENOMIC DNA]</scope>
    <source>
        <strain evidence="2">JCA_2017</strain>
    </source>
</reference>
<protein>
    <submittedName>
        <fullName evidence="2">Uncharacterized protein</fullName>
    </submittedName>
</protein>
<dbReference type="PANTHER" id="PTHR37187:SF19">
    <property type="entry name" value="(RAPE) HYPOTHETICAL PROTEIN"/>
    <property type="match status" value="1"/>
</dbReference>
<feature type="compositionally biased region" description="Polar residues" evidence="1">
    <location>
        <begin position="292"/>
        <end position="302"/>
    </location>
</feature>
<feature type="compositionally biased region" description="Basic and acidic residues" evidence="1">
    <location>
        <begin position="62"/>
        <end position="73"/>
    </location>
</feature>
<evidence type="ECO:0000313" key="2">
    <source>
        <dbReference type="EMBL" id="RDY07943.1"/>
    </source>
</evidence>